<proteinExistence type="inferred from homology"/>
<dbReference type="SUPFAM" id="SSF46785">
    <property type="entry name" value="Winged helix' DNA-binding domain"/>
    <property type="match status" value="1"/>
</dbReference>
<reference evidence="7" key="1">
    <citation type="journal article" date="2019" name="Int. J. Syst. Evol. Microbiol.">
        <title>The Global Catalogue of Microorganisms (GCM) 10K type strain sequencing project: providing services to taxonomists for standard genome sequencing and annotation.</title>
        <authorList>
            <consortium name="The Broad Institute Genomics Platform"/>
            <consortium name="The Broad Institute Genome Sequencing Center for Infectious Disease"/>
            <person name="Wu L."/>
            <person name="Ma J."/>
        </authorList>
    </citation>
    <scope>NUCLEOTIDE SEQUENCE [LARGE SCALE GENOMIC DNA]</scope>
    <source>
        <strain evidence="7">JCM 16546</strain>
    </source>
</reference>
<dbReference type="Proteomes" id="UP001410795">
    <property type="component" value="Unassembled WGS sequence"/>
</dbReference>
<dbReference type="Gene3D" id="3.40.190.10">
    <property type="entry name" value="Periplasmic binding protein-like II"/>
    <property type="match status" value="2"/>
</dbReference>
<dbReference type="Pfam" id="PF00126">
    <property type="entry name" value="HTH_1"/>
    <property type="match status" value="1"/>
</dbReference>
<dbReference type="Pfam" id="PF03466">
    <property type="entry name" value="LysR_substrate"/>
    <property type="match status" value="1"/>
</dbReference>
<protein>
    <submittedName>
        <fullName evidence="6">LysR substrate-binding domain-containing protein</fullName>
    </submittedName>
</protein>
<evidence type="ECO:0000256" key="3">
    <source>
        <dbReference type="ARBA" id="ARBA00023125"/>
    </source>
</evidence>
<sequence length="299" mass="31184">MPTFAQLECFIAVAEELHFGAAAERLRMTQPPLSRQIQLLERALGARLFERTSRRVQLTAAGSALLPHARSILELTARARAEVHAAAEGLGGIVSISYTSIAAQSVLGEIVRAASAALPDVTLDLREHVTVDQLALLRSGAVDLALLRPAEVGDGLHVRRIHAEPMVAVVASSHPAAGEPDVSLEELADTPLIGYGPVEARYLSELTQRILLAAGVVSAPAHTASQVATVLALAAAGMGYALVPASAAIMRRDGLAFVPLRLPGEVAALADAELNVAWRADALSPAAARVLEAASSILL</sequence>
<evidence type="ECO:0000313" key="6">
    <source>
        <dbReference type="EMBL" id="GAA3662976.1"/>
    </source>
</evidence>
<dbReference type="EMBL" id="BAAAYV010000012">
    <property type="protein sequence ID" value="GAA3662976.1"/>
    <property type="molecule type" value="Genomic_DNA"/>
</dbReference>
<dbReference type="InterPro" id="IPR036388">
    <property type="entry name" value="WH-like_DNA-bd_sf"/>
</dbReference>
<keyword evidence="3" id="KW-0238">DNA-binding</keyword>
<evidence type="ECO:0000313" key="7">
    <source>
        <dbReference type="Proteomes" id="UP001410795"/>
    </source>
</evidence>
<keyword evidence="2" id="KW-0805">Transcription regulation</keyword>
<comment type="caution">
    <text evidence="6">The sequence shown here is derived from an EMBL/GenBank/DDBJ whole genome shotgun (WGS) entry which is preliminary data.</text>
</comment>
<dbReference type="SUPFAM" id="SSF53850">
    <property type="entry name" value="Periplasmic binding protein-like II"/>
    <property type="match status" value="1"/>
</dbReference>
<dbReference type="PROSITE" id="PS50931">
    <property type="entry name" value="HTH_LYSR"/>
    <property type="match status" value="1"/>
</dbReference>
<gene>
    <name evidence="6" type="ORF">GCM10022202_25780</name>
</gene>
<dbReference type="Gene3D" id="1.10.10.10">
    <property type="entry name" value="Winged helix-like DNA-binding domain superfamily/Winged helix DNA-binding domain"/>
    <property type="match status" value="1"/>
</dbReference>
<dbReference type="InterPro" id="IPR036390">
    <property type="entry name" value="WH_DNA-bd_sf"/>
</dbReference>
<feature type="domain" description="HTH lysR-type" evidence="5">
    <location>
        <begin position="2"/>
        <end position="59"/>
    </location>
</feature>
<evidence type="ECO:0000256" key="4">
    <source>
        <dbReference type="ARBA" id="ARBA00023163"/>
    </source>
</evidence>
<dbReference type="RefSeq" id="WP_221857316.1">
    <property type="nucleotide sequence ID" value="NZ_BAAAYV010000012.1"/>
</dbReference>
<organism evidence="6 7">
    <name type="scientific">Microbacterium marinilacus</name>
    <dbReference type="NCBI Taxonomy" id="415209"/>
    <lineage>
        <taxon>Bacteria</taxon>
        <taxon>Bacillati</taxon>
        <taxon>Actinomycetota</taxon>
        <taxon>Actinomycetes</taxon>
        <taxon>Micrococcales</taxon>
        <taxon>Microbacteriaceae</taxon>
        <taxon>Microbacterium</taxon>
    </lineage>
</organism>
<dbReference type="InterPro" id="IPR005119">
    <property type="entry name" value="LysR_subst-bd"/>
</dbReference>
<evidence type="ECO:0000256" key="2">
    <source>
        <dbReference type="ARBA" id="ARBA00023015"/>
    </source>
</evidence>
<accession>A0ABP7BLR7</accession>
<dbReference type="PRINTS" id="PR00039">
    <property type="entry name" value="HTHLYSR"/>
</dbReference>
<dbReference type="InterPro" id="IPR000847">
    <property type="entry name" value="LysR_HTH_N"/>
</dbReference>
<comment type="similarity">
    <text evidence="1">Belongs to the LysR transcriptional regulatory family.</text>
</comment>
<keyword evidence="7" id="KW-1185">Reference proteome</keyword>
<evidence type="ECO:0000256" key="1">
    <source>
        <dbReference type="ARBA" id="ARBA00009437"/>
    </source>
</evidence>
<dbReference type="PANTHER" id="PTHR30346">
    <property type="entry name" value="TRANSCRIPTIONAL DUAL REGULATOR HCAR-RELATED"/>
    <property type="match status" value="1"/>
</dbReference>
<keyword evidence="4" id="KW-0804">Transcription</keyword>
<dbReference type="PANTHER" id="PTHR30346:SF0">
    <property type="entry name" value="HCA OPERON TRANSCRIPTIONAL ACTIVATOR HCAR"/>
    <property type="match status" value="1"/>
</dbReference>
<name>A0ABP7BLR7_9MICO</name>
<evidence type="ECO:0000259" key="5">
    <source>
        <dbReference type="PROSITE" id="PS50931"/>
    </source>
</evidence>